<feature type="domain" description="Carbohydrate kinase PfkB" evidence="3">
    <location>
        <begin position="78"/>
        <end position="170"/>
    </location>
</feature>
<dbReference type="Pfam" id="PF00294">
    <property type="entry name" value="PfkB"/>
    <property type="match status" value="1"/>
</dbReference>
<keyword evidence="2 4" id="KW-0418">Kinase</keyword>
<organism evidence="4">
    <name type="scientific">mine drainage metagenome</name>
    <dbReference type="NCBI Taxonomy" id="410659"/>
    <lineage>
        <taxon>unclassified sequences</taxon>
        <taxon>metagenomes</taxon>
        <taxon>ecological metagenomes</taxon>
    </lineage>
</organism>
<evidence type="ECO:0000259" key="3">
    <source>
        <dbReference type="Pfam" id="PF00294"/>
    </source>
</evidence>
<reference evidence="4" key="1">
    <citation type="submission" date="2016-10" db="EMBL/GenBank/DDBJ databases">
        <title>Sequence of Gallionella enrichment culture.</title>
        <authorList>
            <person name="Poehlein A."/>
            <person name="Muehling M."/>
            <person name="Daniel R."/>
        </authorList>
    </citation>
    <scope>NUCLEOTIDE SEQUENCE</scope>
</reference>
<evidence type="ECO:0000256" key="1">
    <source>
        <dbReference type="ARBA" id="ARBA00022679"/>
    </source>
</evidence>
<dbReference type="InterPro" id="IPR011611">
    <property type="entry name" value="PfkB_dom"/>
</dbReference>
<comment type="caution">
    <text evidence="4">The sequence shown here is derived from an EMBL/GenBank/DDBJ whole genome shotgun (WGS) entry which is preliminary data.</text>
</comment>
<keyword evidence="1 4" id="KW-0808">Transferase</keyword>
<name>A0A1J5RWT4_9ZZZZ</name>
<gene>
    <name evidence="4" type="primary">frlD</name>
    <name evidence="4" type="ORF">GALL_177930</name>
</gene>
<proteinExistence type="predicted"/>
<dbReference type="GO" id="GO:0016301">
    <property type="term" value="F:kinase activity"/>
    <property type="evidence" value="ECO:0007669"/>
    <property type="project" value="UniProtKB-KW"/>
</dbReference>
<dbReference type="PANTHER" id="PTHR10584">
    <property type="entry name" value="SUGAR KINASE"/>
    <property type="match status" value="1"/>
</dbReference>
<dbReference type="AlphaFoldDB" id="A0A1J5RWT4"/>
<evidence type="ECO:0000313" key="4">
    <source>
        <dbReference type="EMBL" id="OIR00147.1"/>
    </source>
</evidence>
<dbReference type="EMBL" id="MLJW01000098">
    <property type="protein sequence ID" value="OIR00147.1"/>
    <property type="molecule type" value="Genomic_DNA"/>
</dbReference>
<evidence type="ECO:0000256" key="2">
    <source>
        <dbReference type="ARBA" id="ARBA00022777"/>
    </source>
</evidence>
<accession>A0A1J5RWT4</accession>
<dbReference type="InterPro" id="IPR029056">
    <property type="entry name" value="Ribokinase-like"/>
</dbReference>
<sequence>MFITQSSNEVALNMEKIEQQIAESDIVVLNIIPYTLPLIPLIKKYKKEVWTDLHDYNDGNPYHEPFIDAADYIFLSSDNLTDYKKTMQQLMNRNKELIICTHGKNGATALTKNGEWIDQPALKNLNLIDANGAGDSFFSGYLFGHLRNYDVTKCMQLGTICAAYCISSAQLCYEKLNANFLMSEWEKEFNG</sequence>
<dbReference type="PANTHER" id="PTHR10584:SF166">
    <property type="entry name" value="RIBOKINASE"/>
    <property type="match status" value="1"/>
</dbReference>
<dbReference type="EC" id="2.7.1.-" evidence="4"/>
<dbReference type="SUPFAM" id="SSF53613">
    <property type="entry name" value="Ribokinase-like"/>
    <property type="match status" value="1"/>
</dbReference>
<dbReference type="Gene3D" id="3.40.1190.20">
    <property type="match status" value="1"/>
</dbReference>
<protein>
    <submittedName>
        <fullName evidence="4">Fructoselysine kinase</fullName>
        <ecNumber evidence="4">2.7.1.-</ecNumber>
    </submittedName>
</protein>